<dbReference type="SUPFAM" id="SSF111331">
    <property type="entry name" value="NAD kinase/diacylglycerol kinase-like"/>
    <property type="match status" value="1"/>
</dbReference>
<keyword evidence="6" id="KW-0067">ATP-binding</keyword>
<organism evidence="10 11">
    <name type="scientific">Leekyejoonella antrihumi</name>
    <dbReference type="NCBI Taxonomy" id="1660198"/>
    <lineage>
        <taxon>Bacteria</taxon>
        <taxon>Bacillati</taxon>
        <taxon>Actinomycetota</taxon>
        <taxon>Actinomycetes</taxon>
        <taxon>Micrococcales</taxon>
        <taxon>Dermacoccaceae</taxon>
        <taxon>Leekyejoonella</taxon>
    </lineage>
</organism>
<dbReference type="AlphaFoldDB" id="A0A563E7C1"/>
<dbReference type="Gene3D" id="2.60.200.40">
    <property type="match status" value="1"/>
</dbReference>
<evidence type="ECO:0000259" key="9">
    <source>
        <dbReference type="PROSITE" id="PS50146"/>
    </source>
</evidence>
<dbReference type="GO" id="GO:0005524">
    <property type="term" value="F:ATP binding"/>
    <property type="evidence" value="ECO:0007669"/>
    <property type="project" value="UniProtKB-KW"/>
</dbReference>
<dbReference type="EMBL" id="VCQV01000003">
    <property type="protein sequence ID" value="TWP38163.1"/>
    <property type="molecule type" value="Genomic_DNA"/>
</dbReference>
<dbReference type="RefSeq" id="WP_146315140.1">
    <property type="nucleotide sequence ID" value="NZ_VCQV01000003.1"/>
</dbReference>
<dbReference type="Pfam" id="PF00781">
    <property type="entry name" value="DAGK_cat"/>
    <property type="match status" value="1"/>
</dbReference>
<evidence type="ECO:0000256" key="7">
    <source>
        <dbReference type="ARBA" id="ARBA00023209"/>
    </source>
</evidence>
<comment type="caution">
    <text evidence="10">The sequence shown here is derived from an EMBL/GenBank/DDBJ whole genome shotgun (WGS) entry which is preliminary data.</text>
</comment>
<evidence type="ECO:0000256" key="2">
    <source>
        <dbReference type="ARBA" id="ARBA00005983"/>
    </source>
</evidence>
<evidence type="ECO:0000256" key="8">
    <source>
        <dbReference type="ARBA" id="ARBA00023264"/>
    </source>
</evidence>
<evidence type="ECO:0000256" key="5">
    <source>
        <dbReference type="ARBA" id="ARBA00022777"/>
    </source>
</evidence>
<dbReference type="InterPro" id="IPR050187">
    <property type="entry name" value="Lipid_Phosphate_FormReg"/>
</dbReference>
<keyword evidence="5 10" id="KW-0418">Kinase</keyword>
<keyword evidence="3" id="KW-0808">Transferase</keyword>
<dbReference type="PANTHER" id="PTHR12358">
    <property type="entry name" value="SPHINGOSINE KINASE"/>
    <property type="match status" value="1"/>
</dbReference>
<gene>
    <name evidence="10" type="ORF">FGL98_02740</name>
</gene>
<sequence length="305" mass="32074">MRRAAVIVNPTKFDRLTPLRARLEAIFRAGGWCDPLWIETTADDPGTGQTRQAVAAGVDLVCSLGGDGTGRCVAAGLVGSGIPLGVLAAGTGNLLARNLGLPHRRYVDGLRLALTGQNTAIDVMRIELDRDGDGTFAAPETGLVMTGIHLDAEIMASTSERLKKRVGWLAYPAAGARHAVHDRVTMRVETDRGDVVGPAPTTGVLVGNCGRLTGGIKLMPRASVQDGQLDAVVLTAPSVVGWVPLIAQILSGSQRSTKAIRRLECASLTVRCEEPAMIEIDGDVLGRAHGIRLSVDPLALTVRTT</sequence>
<keyword evidence="11" id="KW-1185">Reference proteome</keyword>
<evidence type="ECO:0000256" key="4">
    <source>
        <dbReference type="ARBA" id="ARBA00022741"/>
    </source>
</evidence>
<evidence type="ECO:0000313" key="10">
    <source>
        <dbReference type="EMBL" id="TWP38163.1"/>
    </source>
</evidence>
<dbReference type="PANTHER" id="PTHR12358:SF54">
    <property type="entry name" value="SPHINGOSINE KINASE RELATED PROTEIN"/>
    <property type="match status" value="1"/>
</dbReference>
<accession>A0A563E7C1</accession>
<protein>
    <submittedName>
        <fullName evidence="10">Diacylglycerol kinase family lipid kinase</fullName>
    </submittedName>
</protein>
<dbReference type="Pfam" id="PF19279">
    <property type="entry name" value="YegS_C"/>
    <property type="match status" value="1"/>
</dbReference>
<dbReference type="PROSITE" id="PS50146">
    <property type="entry name" value="DAGK"/>
    <property type="match status" value="1"/>
</dbReference>
<dbReference type="OrthoDB" id="3171056at2"/>
<keyword evidence="7" id="KW-0444">Lipid biosynthesis</keyword>
<dbReference type="Gene3D" id="3.40.50.10330">
    <property type="entry name" value="Probable inorganic polyphosphate/atp-NAD kinase, domain 1"/>
    <property type="match status" value="1"/>
</dbReference>
<reference evidence="10 11" key="2">
    <citation type="submission" date="2019-08" db="EMBL/GenBank/DDBJ databases">
        <title>Jejuicoccus antrihumi gen. nov., sp. nov., a new member of the family Dermacoccaceae isolated from a cave.</title>
        <authorList>
            <person name="Schumann P."/>
            <person name="Kim I.S."/>
        </authorList>
    </citation>
    <scope>NUCLEOTIDE SEQUENCE [LARGE SCALE GENOMIC DNA]</scope>
    <source>
        <strain evidence="10 11">C5-26</strain>
    </source>
</reference>
<evidence type="ECO:0000256" key="3">
    <source>
        <dbReference type="ARBA" id="ARBA00022679"/>
    </source>
</evidence>
<comment type="cofactor">
    <cofactor evidence="1">
        <name>Mg(2+)</name>
        <dbReference type="ChEBI" id="CHEBI:18420"/>
    </cofactor>
</comment>
<keyword evidence="4" id="KW-0547">Nucleotide-binding</keyword>
<dbReference type="Proteomes" id="UP000320244">
    <property type="component" value="Unassembled WGS sequence"/>
</dbReference>
<feature type="domain" description="DAGKc" evidence="9">
    <location>
        <begin position="1"/>
        <end position="130"/>
    </location>
</feature>
<evidence type="ECO:0000256" key="1">
    <source>
        <dbReference type="ARBA" id="ARBA00001946"/>
    </source>
</evidence>
<comment type="similarity">
    <text evidence="2">Belongs to the diacylglycerol/lipid kinase family.</text>
</comment>
<evidence type="ECO:0000256" key="6">
    <source>
        <dbReference type="ARBA" id="ARBA00022840"/>
    </source>
</evidence>
<keyword evidence="7" id="KW-0443">Lipid metabolism</keyword>
<dbReference type="InterPro" id="IPR001206">
    <property type="entry name" value="Diacylglycerol_kinase_cat_dom"/>
</dbReference>
<keyword evidence="8" id="KW-1208">Phospholipid metabolism</keyword>
<dbReference type="InterPro" id="IPR045540">
    <property type="entry name" value="YegS/DAGK_C"/>
</dbReference>
<evidence type="ECO:0000313" key="11">
    <source>
        <dbReference type="Proteomes" id="UP000320244"/>
    </source>
</evidence>
<dbReference type="InterPro" id="IPR016064">
    <property type="entry name" value="NAD/diacylglycerol_kinase_sf"/>
</dbReference>
<proteinExistence type="inferred from homology"/>
<keyword evidence="7" id="KW-0594">Phospholipid biosynthesis</keyword>
<dbReference type="GO" id="GO:0016301">
    <property type="term" value="F:kinase activity"/>
    <property type="evidence" value="ECO:0007669"/>
    <property type="project" value="UniProtKB-KW"/>
</dbReference>
<dbReference type="GO" id="GO:0008654">
    <property type="term" value="P:phospholipid biosynthetic process"/>
    <property type="evidence" value="ECO:0007669"/>
    <property type="project" value="UniProtKB-KW"/>
</dbReference>
<name>A0A563E7C1_9MICO</name>
<reference evidence="10 11" key="1">
    <citation type="submission" date="2019-05" db="EMBL/GenBank/DDBJ databases">
        <authorList>
            <person name="Lee S.D."/>
        </authorList>
    </citation>
    <scope>NUCLEOTIDE SEQUENCE [LARGE SCALE GENOMIC DNA]</scope>
    <source>
        <strain evidence="10 11">C5-26</strain>
    </source>
</reference>
<dbReference type="InterPro" id="IPR017438">
    <property type="entry name" value="ATP-NAD_kinase_N"/>
</dbReference>